<dbReference type="PANTHER" id="PTHR42972:SF8">
    <property type="entry name" value="POLYHYDROXYBUTYRATE DEPOLYMERASE"/>
    <property type="match status" value="1"/>
</dbReference>
<evidence type="ECO:0000313" key="3">
    <source>
        <dbReference type="EMBL" id="CAF3581989.1"/>
    </source>
</evidence>
<dbReference type="InterPro" id="IPR029058">
    <property type="entry name" value="AB_hydrolase_fold"/>
</dbReference>
<dbReference type="EMBL" id="CAJNOE010000399">
    <property type="protein sequence ID" value="CAF1195047.1"/>
    <property type="molecule type" value="Genomic_DNA"/>
</dbReference>
<comment type="caution">
    <text evidence="3">The sequence shown here is derived from an EMBL/GenBank/DDBJ whole genome shotgun (WGS) entry which is preliminary data.</text>
</comment>
<reference evidence="3" key="1">
    <citation type="submission" date="2021-02" db="EMBL/GenBank/DDBJ databases">
        <authorList>
            <person name="Nowell W R."/>
        </authorList>
    </citation>
    <scope>NUCLEOTIDE SEQUENCE</scope>
</reference>
<dbReference type="Proteomes" id="UP000663860">
    <property type="component" value="Unassembled WGS sequence"/>
</dbReference>
<evidence type="ECO:0000313" key="2">
    <source>
        <dbReference type="EMBL" id="CAF1195047.1"/>
    </source>
</evidence>
<keyword evidence="1" id="KW-0732">Signal</keyword>
<dbReference type="AlphaFoldDB" id="A0A818M485"/>
<evidence type="ECO:0000313" key="4">
    <source>
        <dbReference type="Proteomes" id="UP000663868"/>
    </source>
</evidence>
<dbReference type="EMBL" id="CAJOBB010000141">
    <property type="protein sequence ID" value="CAF3581989.1"/>
    <property type="molecule type" value="Genomic_DNA"/>
</dbReference>
<feature type="chain" id="PRO_5035616456" description="Polyhydroxybutyrate depolymerase" evidence="1">
    <location>
        <begin position="18"/>
        <end position="366"/>
    </location>
</feature>
<organism evidence="3 4">
    <name type="scientific">Adineta steineri</name>
    <dbReference type="NCBI Taxonomy" id="433720"/>
    <lineage>
        <taxon>Eukaryota</taxon>
        <taxon>Metazoa</taxon>
        <taxon>Spiralia</taxon>
        <taxon>Gnathifera</taxon>
        <taxon>Rotifera</taxon>
        <taxon>Eurotatoria</taxon>
        <taxon>Bdelloidea</taxon>
        <taxon>Adinetida</taxon>
        <taxon>Adinetidae</taxon>
        <taxon>Adineta</taxon>
    </lineage>
</organism>
<accession>A0A818M485</accession>
<dbReference type="SUPFAM" id="SSF53474">
    <property type="entry name" value="alpha/beta-Hydrolases"/>
    <property type="match status" value="1"/>
</dbReference>
<proteinExistence type="predicted"/>
<dbReference type="PANTHER" id="PTHR42972">
    <property type="entry name" value="TOL-PAL SYSTEM PROTEIN TOLB"/>
    <property type="match status" value="1"/>
</dbReference>
<gene>
    <name evidence="2" type="ORF">IZO911_LOCUS28269</name>
    <name evidence="3" type="ORF">KXQ929_LOCUS4172</name>
</gene>
<evidence type="ECO:0000256" key="1">
    <source>
        <dbReference type="SAM" id="SignalP"/>
    </source>
</evidence>
<protein>
    <recommendedName>
        <fullName evidence="5">Polyhydroxybutyrate depolymerase</fullName>
    </recommendedName>
</protein>
<dbReference type="Gene3D" id="3.40.50.1820">
    <property type="entry name" value="alpha/beta hydrolase"/>
    <property type="match status" value="2"/>
</dbReference>
<dbReference type="Proteomes" id="UP000663868">
    <property type="component" value="Unassembled WGS sequence"/>
</dbReference>
<name>A0A818M485_9BILA</name>
<sequence>MWTIFYTILLIVSTTEAKPRTDVTVSGLSSGGAMTAQLHLVYSSTISGSGVLAGPPYYCAQGSSTRVDECLYGPAKSIPVEKLISQLQSYVSAGTADPTSNLKNDPVYIFSGRYDPVVFPDIVKLNQKVFSSFGTDIKTNYEMRTTHGYITDNFGGPCEFPDLKYFINNCSFNLAYDVLNHIFGGNLTKPTKSVPLTGQFLIIEQPALMNPESVNITVLKHTNIFSYWANWLKTSTNTYKLPGSIEISSVVSSSFDKEGYVYYPTNCTKGEKCPVHVALHGCEQGKWRIGDVFAKKTGYLEVAELNNIIILFPQIVATHSDPSNKEGCWDWWGYTSSNYANKLGAEMAGVKKMIDSLRAINDALDV</sequence>
<feature type="signal peptide" evidence="1">
    <location>
        <begin position="1"/>
        <end position="17"/>
    </location>
</feature>
<evidence type="ECO:0008006" key="5">
    <source>
        <dbReference type="Google" id="ProtNLM"/>
    </source>
</evidence>